<evidence type="ECO:0000313" key="5">
    <source>
        <dbReference type="Proteomes" id="UP000093111"/>
    </source>
</evidence>
<dbReference type="SUPFAM" id="SSF53850">
    <property type="entry name" value="Periplasmic binding protein-like II"/>
    <property type="match status" value="1"/>
</dbReference>
<comment type="caution">
    <text evidence="4">The sequence shown here is derived from an EMBL/GenBank/DDBJ whole genome shotgun (WGS) entry which is preliminary data.</text>
</comment>
<dbReference type="Gene3D" id="3.40.190.10">
    <property type="entry name" value="Periplasmic binding protein-like II"/>
    <property type="match status" value="2"/>
</dbReference>
<organism evidence="4 5">
    <name type="scientific">Pararhizobium polonicum</name>
    <dbReference type="NCBI Taxonomy" id="1612624"/>
    <lineage>
        <taxon>Bacteria</taxon>
        <taxon>Pseudomonadati</taxon>
        <taxon>Pseudomonadota</taxon>
        <taxon>Alphaproteobacteria</taxon>
        <taxon>Hyphomicrobiales</taxon>
        <taxon>Rhizobiaceae</taxon>
        <taxon>Rhizobium/Agrobacterium group</taxon>
        <taxon>Pararhizobium</taxon>
    </lineage>
</organism>
<evidence type="ECO:0000256" key="2">
    <source>
        <dbReference type="ARBA" id="ARBA00022764"/>
    </source>
</evidence>
<gene>
    <name evidence="4" type="ORF">ADU59_26440</name>
</gene>
<dbReference type="EMBL" id="LGLV01000019">
    <property type="protein sequence ID" value="OBZ92580.1"/>
    <property type="molecule type" value="Genomic_DNA"/>
</dbReference>
<proteinExistence type="predicted"/>
<feature type="signal peptide" evidence="3">
    <location>
        <begin position="1"/>
        <end position="36"/>
    </location>
</feature>
<dbReference type="RefSeq" id="WP_068958247.1">
    <property type="nucleotide sequence ID" value="NZ_LGLV01000019.1"/>
</dbReference>
<protein>
    <submittedName>
        <fullName evidence="4">ABC transporter substrate-binding protein</fullName>
    </submittedName>
</protein>
<keyword evidence="2" id="KW-0574">Periplasm</keyword>
<name>A0A1C7NUB7_9HYPH</name>
<dbReference type="Proteomes" id="UP000093111">
    <property type="component" value="Unassembled WGS sequence"/>
</dbReference>
<dbReference type="InterPro" id="IPR006059">
    <property type="entry name" value="SBP"/>
</dbReference>
<dbReference type="PATRIC" id="fig|1612624.7.peg.3012"/>
<evidence type="ECO:0000256" key="1">
    <source>
        <dbReference type="ARBA" id="ARBA00022729"/>
    </source>
</evidence>
<keyword evidence="5" id="KW-1185">Reference proteome</keyword>
<sequence length="364" mass="39760">MITSVNGAFARRFFSSVAAISLAAVSTVSAPAPAFATEELNALVWCDHTDPALVEPFEKANDVKVNLKDYEGTGAALSILEQSQPGDWDVLVIDGVDVQRAVGLDLLAEIPADKLPTADIFPEVRMEANNMKDGKTYAVTEKFGYNTISYDKTKVDPADMKDLSIIWSDKYKGRIALYDYYLPMIGLVALGLGKKTAELSDADMPAITEKLSEMKTVSKQVSDVVSSQTALATGEVDILVGGGEWITAALSGEKPNLDWTVPDQGAVRWAQSIGVMKASKKQDLALKFVQYIVSPEGQARLATSSCYWAMPANMKAGEHLTDAQKAALRWNDQAEYLKKTQLYPIPSVELDQKMQDAWTDMMQQ</sequence>
<evidence type="ECO:0000256" key="3">
    <source>
        <dbReference type="SAM" id="SignalP"/>
    </source>
</evidence>
<dbReference type="PANTHER" id="PTHR30222">
    <property type="entry name" value="SPERMIDINE/PUTRESCINE-BINDING PERIPLASMIC PROTEIN"/>
    <property type="match status" value="1"/>
</dbReference>
<reference evidence="4 5" key="1">
    <citation type="journal article" date="2016" name="Syst. Appl. Microbiol.">
        <title>Pararhizobium polonicum sp. nov. isolated from tumors on stone fruit rootstocks.</title>
        <authorList>
            <person name="Pulawska J."/>
            <person name="Kuzmanovic N."/>
            <person name="Willems A."/>
            <person name="Pothier J.F."/>
        </authorList>
    </citation>
    <scope>NUCLEOTIDE SEQUENCE [LARGE SCALE GENOMIC DNA]</scope>
    <source>
        <strain evidence="4 5">F5.1</strain>
    </source>
</reference>
<accession>A0A1C7NUB7</accession>
<dbReference type="AlphaFoldDB" id="A0A1C7NUB7"/>
<evidence type="ECO:0000313" key="4">
    <source>
        <dbReference type="EMBL" id="OBZ92580.1"/>
    </source>
</evidence>
<feature type="chain" id="PRO_5008889916" evidence="3">
    <location>
        <begin position="37"/>
        <end position="364"/>
    </location>
</feature>
<keyword evidence="1 3" id="KW-0732">Signal</keyword>
<dbReference type="CDD" id="cd13590">
    <property type="entry name" value="PBP2_PotD_PotF_like"/>
    <property type="match status" value="1"/>
</dbReference>
<dbReference type="STRING" id="1612624.ADU59_26440"/>
<dbReference type="Pfam" id="PF13416">
    <property type="entry name" value="SBP_bac_8"/>
    <property type="match status" value="1"/>
</dbReference>
<dbReference type="PANTHER" id="PTHR30222:SF17">
    <property type="entry name" value="SPERMIDINE_PUTRESCINE-BINDING PERIPLASMIC PROTEIN"/>
    <property type="match status" value="1"/>
</dbReference>
<dbReference type="OrthoDB" id="7813639at2"/>